<dbReference type="InterPro" id="IPR002035">
    <property type="entry name" value="VWF_A"/>
</dbReference>
<feature type="signal peptide" evidence="3">
    <location>
        <begin position="1"/>
        <end position="21"/>
    </location>
</feature>
<name>A0A6I5A0A2_9BACI</name>
<dbReference type="Gene3D" id="3.40.50.410">
    <property type="entry name" value="von Willebrand factor, type A domain"/>
    <property type="match status" value="1"/>
</dbReference>
<dbReference type="SMART" id="SM00327">
    <property type="entry name" value="VWA"/>
    <property type="match status" value="1"/>
</dbReference>
<reference evidence="5 6" key="1">
    <citation type="submission" date="2019-11" db="EMBL/GenBank/DDBJ databases">
        <title>Genome sequences of 17 halophilic strains isolated from different environments.</title>
        <authorList>
            <person name="Furrow R.E."/>
        </authorList>
    </citation>
    <scope>NUCLEOTIDE SEQUENCE [LARGE SCALE GENOMIC DNA]</scope>
    <source>
        <strain evidence="5 6">22514_16_FS</strain>
    </source>
</reference>
<evidence type="ECO:0000256" key="3">
    <source>
        <dbReference type="SAM" id="SignalP"/>
    </source>
</evidence>
<proteinExistence type="predicted"/>
<organism evidence="5 6">
    <name type="scientific">Pontibacillus yanchengensis</name>
    <dbReference type="NCBI Taxonomy" id="462910"/>
    <lineage>
        <taxon>Bacteria</taxon>
        <taxon>Bacillati</taxon>
        <taxon>Bacillota</taxon>
        <taxon>Bacilli</taxon>
        <taxon>Bacillales</taxon>
        <taxon>Bacillaceae</taxon>
        <taxon>Pontibacillus</taxon>
    </lineage>
</organism>
<dbReference type="PROSITE" id="PS50234">
    <property type="entry name" value="VWFA"/>
    <property type="match status" value="1"/>
</dbReference>
<dbReference type="InterPro" id="IPR036465">
    <property type="entry name" value="vWFA_dom_sf"/>
</dbReference>
<evidence type="ECO:0000259" key="4">
    <source>
        <dbReference type="PROSITE" id="PS50234"/>
    </source>
</evidence>
<evidence type="ECO:0000256" key="2">
    <source>
        <dbReference type="SAM" id="MobiDB-lite"/>
    </source>
</evidence>
<dbReference type="EMBL" id="WMEQ01000005">
    <property type="protein sequence ID" value="MYL33830.1"/>
    <property type="molecule type" value="Genomic_DNA"/>
</dbReference>
<feature type="compositionally biased region" description="Polar residues" evidence="2">
    <location>
        <begin position="28"/>
        <end position="37"/>
    </location>
</feature>
<evidence type="ECO:0000313" key="5">
    <source>
        <dbReference type="EMBL" id="MYL33830.1"/>
    </source>
</evidence>
<sequence length="471" mass="54027">MVRRSYSIFSIVLLFFLIACSQNNEQQAVDKNNQTEQQDSENSEGKKDSLSSDDNNSQNNAETLDMSNKTVEGLPDTYKALTSKPAGPHQELYKYTDEAKRLEFYQDKLPILPENPSNKQLDYFYQEILKLIQRDFNGPDKLIDNMRFQSLGSPDVEDSRYQFKENLNIEIILDASGSMDEDVSGQTKMEAAKETIQSFVQGLPEKAKVGIRVYGHKGSESEADKQKSCKSTELIYQISEIDQRKLSQTLKGVEPTGWTPITKAFQEAEKDLKDFNGDRNTNIVYLVSDGIATCEGDPIQAAKDLYSSEVTPIINVIGFQVDQKGQKQLENIADTTKGIYETVENPNQLKKEFDKVKEVAQSWEDWKDHSETKISVKDTENSLDIFGYITDEEGKIIDERMQAESIFSAYWMEGTMSKESYQYLEEKNHTYHDWIVKEVKELKSELNNIREKKHQEALKALEEKYKNNTKE</sequence>
<dbReference type="Pfam" id="PF13519">
    <property type="entry name" value="VWA_2"/>
    <property type="match status" value="1"/>
</dbReference>
<dbReference type="PROSITE" id="PS51257">
    <property type="entry name" value="PROKAR_LIPOPROTEIN"/>
    <property type="match status" value="1"/>
</dbReference>
<comment type="caution">
    <text evidence="5">The sequence shown here is derived from an EMBL/GenBank/DDBJ whole genome shotgun (WGS) entry which is preliminary data.</text>
</comment>
<evidence type="ECO:0000256" key="1">
    <source>
        <dbReference type="SAM" id="Coils"/>
    </source>
</evidence>
<protein>
    <submittedName>
        <fullName evidence="5">VWA domain-containing protein</fullName>
    </submittedName>
</protein>
<accession>A0A6I5A0A2</accession>
<feature type="chain" id="PRO_5039422099" evidence="3">
    <location>
        <begin position="22"/>
        <end position="471"/>
    </location>
</feature>
<gene>
    <name evidence="5" type="ORF">GLW05_09485</name>
</gene>
<feature type="domain" description="VWFA" evidence="4">
    <location>
        <begin position="168"/>
        <end position="356"/>
    </location>
</feature>
<keyword evidence="3" id="KW-0732">Signal</keyword>
<dbReference type="Proteomes" id="UP000468638">
    <property type="component" value="Unassembled WGS sequence"/>
</dbReference>
<keyword evidence="1" id="KW-0175">Coiled coil</keyword>
<feature type="coiled-coil region" evidence="1">
    <location>
        <begin position="432"/>
        <end position="471"/>
    </location>
</feature>
<dbReference type="OrthoDB" id="9783818at2"/>
<dbReference type="AlphaFoldDB" id="A0A6I5A0A2"/>
<dbReference type="SUPFAM" id="SSF53300">
    <property type="entry name" value="vWA-like"/>
    <property type="match status" value="1"/>
</dbReference>
<evidence type="ECO:0000313" key="6">
    <source>
        <dbReference type="Proteomes" id="UP000468638"/>
    </source>
</evidence>
<feature type="region of interest" description="Disordered" evidence="2">
    <location>
        <begin position="28"/>
        <end position="69"/>
    </location>
</feature>